<dbReference type="InterPro" id="IPR019554">
    <property type="entry name" value="Soluble_ligand-bd"/>
</dbReference>
<comment type="subcellular location">
    <subcellularLocation>
        <location evidence="1">Cell outer membrane</location>
        <topology evidence="1">Multi-pass membrane protein</topology>
    </subcellularLocation>
</comment>
<evidence type="ECO:0000256" key="10">
    <source>
        <dbReference type="ARBA" id="ARBA00023114"/>
    </source>
</evidence>
<evidence type="ECO:0000256" key="2">
    <source>
        <dbReference type="ARBA" id="ARBA00009450"/>
    </source>
</evidence>
<name>A0ABV7PKN6_9BURK</name>
<evidence type="ECO:0000256" key="5">
    <source>
        <dbReference type="ARBA" id="ARBA00022597"/>
    </source>
</evidence>
<evidence type="ECO:0000256" key="14">
    <source>
        <dbReference type="ARBA" id="ARBA00023288"/>
    </source>
</evidence>
<feature type="chain" id="PRO_5046791320" evidence="15">
    <location>
        <begin position="21"/>
        <end position="262"/>
    </location>
</feature>
<evidence type="ECO:0000256" key="6">
    <source>
        <dbReference type="ARBA" id="ARBA00022692"/>
    </source>
</evidence>
<dbReference type="Proteomes" id="UP001595665">
    <property type="component" value="Unassembled WGS sequence"/>
</dbReference>
<evidence type="ECO:0000256" key="1">
    <source>
        <dbReference type="ARBA" id="ARBA00004571"/>
    </source>
</evidence>
<organism evidence="19 20">
    <name type="scientific">Massilia haematophila</name>
    <dbReference type="NCBI Taxonomy" id="457923"/>
    <lineage>
        <taxon>Bacteria</taxon>
        <taxon>Pseudomonadati</taxon>
        <taxon>Pseudomonadota</taxon>
        <taxon>Betaproteobacteria</taxon>
        <taxon>Burkholderiales</taxon>
        <taxon>Oxalobacteraceae</taxon>
        <taxon>Telluria group</taxon>
        <taxon>Massilia</taxon>
    </lineage>
</organism>
<sequence>MKTLYHFATALFLTMTAALAAAADLPLGRGDVLKISVFGNPDLSLEAKVGESGAITFPLIGEVSVEGLVPAEAERTIARRLESGGFVRRPQVNIQVSSFQSQQVSVLGLVNRPGRYPMDGKRTLVDMLALAGGISPEGGDTAVLVRNRAGQPYKEVIDLPDMMHSGDLRVNAELQGGDIIYVERAPKFYIYGEVQRPGAYRLEKNMTVIQALSAGGGLNPRGTERGVRIKRLNGHGGLDIIDAGHGDVLRPDDVVFVRESLF</sequence>
<dbReference type="RefSeq" id="WP_379734878.1">
    <property type="nucleotide sequence ID" value="NZ_JBHRVV010000001.1"/>
</dbReference>
<keyword evidence="6" id="KW-0812">Transmembrane</keyword>
<evidence type="ECO:0000313" key="19">
    <source>
        <dbReference type="EMBL" id="MFC3458447.1"/>
    </source>
</evidence>
<protein>
    <submittedName>
        <fullName evidence="19">Polysaccharide export protein EpsE</fullName>
    </submittedName>
</protein>
<dbReference type="Pfam" id="PF22461">
    <property type="entry name" value="SLBB_2"/>
    <property type="match status" value="1"/>
</dbReference>
<evidence type="ECO:0000256" key="7">
    <source>
        <dbReference type="ARBA" id="ARBA00022729"/>
    </source>
</evidence>
<evidence type="ECO:0000256" key="3">
    <source>
        <dbReference type="ARBA" id="ARBA00022448"/>
    </source>
</evidence>
<feature type="domain" description="SLBB" evidence="18">
    <location>
        <begin position="102"/>
        <end position="182"/>
    </location>
</feature>
<keyword evidence="11" id="KW-0472">Membrane</keyword>
<evidence type="ECO:0000256" key="4">
    <source>
        <dbReference type="ARBA" id="ARBA00022452"/>
    </source>
</evidence>
<keyword evidence="8" id="KW-0625">Polysaccharide transport</keyword>
<gene>
    <name evidence="19" type="primary">epsE</name>
    <name evidence="19" type="ORF">ACFOPH_09335</name>
</gene>
<keyword evidence="10" id="KW-0626">Porin</keyword>
<accession>A0ABV7PKN6</accession>
<dbReference type="InterPro" id="IPR049712">
    <property type="entry name" value="Poly_export"/>
</dbReference>
<evidence type="ECO:0000256" key="12">
    <source>
        <dbReference type="ARBA" id="ARBA00023139"/>
    </source>
</evidence>
<keyword evidence="14" id="KW-0449">Lipoprotein</keyword>
<dbReference type="Gene3D" id="3.30.1950.10">
    <property type="entry name" value="wza like domain"/>
    <property type="match status" value="1"/>
</dbReference>
<feature type="signal peptide" evidence="15">
    <location>
        <begin position="1"/>
        <end position="20"/>
    </location>
</feature>
<keyword evidence="9" id="KW-0406">Ion transport</keyword>
<dbReference type="InterPro" id="IPR017478">
    <property type="entry name" value="Polysacc_export_EpsE"/>
</dbReference>
<dbReference type="EMBL" id="JBHRVV010000001">
    <property type="protein sequence ID" value="MFC3458447.1"/>
    <property type="molecule type" value="Genomic_DNA"/>
</dbReference>
<evidence type="ECO:0000256" key="8">
    <source>
        <dbReference type="ARBA" id="ARBA00023047"/>
    </source>
</evidence>
<evidence type="ECO:0000256" key="13">
    <source>
        <dbReference type="ARBA" id="ARBA00023237"/>
    </source>
</evidence>
<dbReference type="PANTHER" id="PTHR33619:SF3">
    <property type="entry name" value="POLYSACCHARIDE EXPORT PROTEIN GFCE-RELATED"/>
    <property type="match status" value="1"/>
</dbReference>
<dbReference type="InterPro" id="IPR054765">
    <property type="entry name" value="SLBB_dom"/>
</dbReference>
<keyword evidence="12" id="KW-0564">Palmitate</keyword>
<feature type="domain" description="Soluble ligand binding" evidence="17">
    <location>
        <begin position="187"/>
        <end position="236"/>
    </location>
</feature>
<evidence type="ECO:0000313" key="20">
    <source>
        <dbReference type="Proteomes" id="UP001595665"/>
    </source>
</evidence>
<dbReference type="Pfam" id="PF02563">
    <property type="entry name" value="Poly_export"/>
    <property type="match status" value="1"/>
</dbReference>
<evidence type="ECO:0000256" key="11">
    <source>
        <dbReference type="ARBA" id="ARBA00023136"/>
    </source>
</evidence>
<keyword evidence="7 15" id="KW-0732">Signal</keyword>
<evidence type="ECO:0000259" key="18">
    <source>
        <dbReference type="Pfam" id="PF22461"/>
    </source>
</evidence>
<dbReference type="InterPro" id="IPR003715">
    <property type="entry name" value="Poly_export_N"/>
</dbReference>
<evidence type="ECO:0000259" key="16">
    <source>
        <dbReference type="Pfam" id="PF02563"/>
    </source>
</evidence>
<evidence type="ECO:0000256" key="15">
    <source>
        <dbReference type="SAM" id="SignalP"/>
    </source>
</evidence>
<keyword evidence="20" id="KW-1185">Reference proteome</keyword>
<reference evidence="20" key="1">
    <citation type="journal article" date="2019" name="Int. J. Syst. Evol. Microbiol.">
        <title>The Global Catalogue of Microorganisms (GCM) 10K type strain sequencing project: providing services to taxonomists for standard genome sequencing and annotation.</title>
        <authorList>
            <consortium name="The Broad Institute Genomics Platform"/>
            <consortium name="The Broad Institute Genome Sequencing Center for Infectious Disease"/>
            <person name="Wu L."/>
            <person name="Ma J."/>
        </authorList>
    </citation>
    <scope>NUCLEOTIDE SEQUENCE [LARGE SCALE GENOMIC DNA]</scope>
    <source>
        <strain evidence="20">CCM 7480</strain>
    </source>
</reference>
<keyword evidence="4" id="KW-1134">Transmembrane beta strand</keyword>
<dbReference type="Pfam" id="PF10531">
    <property type="entry name" value="SLBB"/>
    <property type="match status" value="1"/>
</dbReference>
<dbReference type="PANTHER" id="PTHR33619">
    <property type="entry name" value="POLYSACCHARIDE EXPORT PROTEIN GFCE-RELATED"/>
    <property type="match status" value="1"/>
</dbReference>
<dbReference type="Gene3D" id="3.10.560.10">
    <property type="entry name" value="Outer membrane lipoprotein wza domain like"/>
    <property type="match status" value="2"/>
</dbReference>
<evidence type="ECO:0000256" key="9">
    <source>
        <dbReference type="ARBA" id="ARBA00023065"/>
    </source>
</evidence>
<proteinExistence type="inferred from homology"/>
<keyword evidence="5" id="KW-0762">Sugar transport</keyword>
<evidence type="ECO:0000259" key="17">
    <source>
        <dbReference type="Pfam" id="PF10531"/>
    </source>
</evidence>
<keyword evidence="13" id="KW-0998">Cell outer membrane</keyword>
<feature type="domain" description="Polysaccharide export protein N-terminal" evidence="16">
    <location>
        <begin position="21"/>
        <end position="96"/>
    </location>
</feature>
<keyword evidence="3" id="KW-0813">Transport</keyword>
<comment type="caution">
    <text evidence="19">The sequence shown here is derived from an EMBL/GenBank/DDBJ whole genome shotgun (WGS) entry which is preliminary data.</text>
</comment>
<dbReference type="NCBIfam" id="TIGR03028">
    <property type="entry name" value="EpsE"/>
    <property type="match status" value="1"/>
</dbReference>
<comment type="similarity">
    <text evidence="2">Belongs to the BexD/CtrA/VexA family.</text>
</comment>